<name>A0A7G5H7S1_9BACT</name>
<organism evidence="1 2">
    <name type="scientific">Spirosoma foliorum</name>
    <dbReference type="NCBI Taxonomy" id="2710596"/>
    <lineage>
        <taxon>Bacteria</taxon>
        <taxon>Pseudomonadati</taxon>
        <taxon>Bacteroidota</taxon>
        <taxon>Cytophagia</taxon>
        <taxon>Cytophagales</taxon>
        <taxon>Cytophagaceae</taxon>
        <taxon>Spirosoma</taxon>
    </lineage>
</organism>
<proteinExistence type="predicted"/>
<sequence>MPFAFLIFLSGCGQSSTKKEAAADSTANGSASTTGLPDTLCFRQVVGRDSTILHLVIKGSTVTGELSVLPFEKDRARGSVEGTLTNHQIQAVWQRSGEGVTQPYEVVFTMKGDAVTWREGERIEKNGKWVLKNPEQGYEYVLMKADCQ</sequence>
<keyword evidence="2" id="KW-1185">Reference proteome</keyword>
<dbReference type="EMBL" id="CP059732">
    <property type="protein sequence ID" value="QMW07163.1"/>
    <property type="molecule type" value="Genomic_DNA"/>
</dbReference>
<gene>
    <name evidence="1" type="ORF">H3H32_32330</name>
</gene>
<reference evidence="1 2" key="1">
    <citation type="submission" date="2020-07" db="EMBL/GenBank/DDBJ databases">
        <title>Spirosoma foliorum sp. nov., isolated from the leaves on the Nejang mountain Korea, Republic of.</title>
        <authorList>
            <person name="Ho H."/>
            <person name="Lee Y.-J."/>
            <person name="Nurcahyanto D.-A."/>
            <person name="Kim S.-G."/>
        </authorList>
    </citation>
    <scope>NUCLEOTIDE SEQUENCE [LARGE SCALE GENOMIC DNA]</scope>
    <source>
        <strain evidence="1 2">PL0136</strain>
    </source>
</reference>
<dbReference type="Proteomes" id="UP000515369">
    <property type="component" value="Chromosome"/>
</dbReference>
<dbReference type="AlphaFoldDB" id="A0A7G5H7S1"/>
<dbReference type="KEGG" id="sfol:H3H32_32330"/>
<evidence type="ECO:0000313" key="1">
    <source>
        <dbReference type="EMBL" id="QMW07163.1"/>
    </source>
</evidence>
<protein>
    <submittedName>
        <fullName evidence="1">Uncharacterized protein</fullName>
    </submittedName>
</protein>
<accession>A0A7G5H7S1</accession>
<evidence type="ECO:0000313" key="2">
    <source>
        <dbReference type="Proteomes" id="UP000515369"/>
    </source>
</evidence>